<keyword evidence="2 3" id="KW-0175">Coiled coil</keyword>
<sequence>MEETDRQNATDSPKVEVGEMDTRAPFQSVKDADLFGESAFSGEKPAIRKTTVHSVELFLILFFRVLPQETQLHLAQKELNKLEELLKNAENTKYPLLEKANTTVDELTQELKTVTESNDAAIKAPEAVKNKLAEAMGDNSVGNDRAQKQDMENKGEQYVTVIAELDAAEQSRQMHQGCDATMKAKSPAFTQAAEAKEVAKANMEKASEISKEITAVNEAIGQVKEATISVQKEQENIFAEKDVQKHLYKATLEESANKFLALKKEVDPSSRRTTVESRKLDMENVSLHLELKEKEEETESIVRNLQVKSKFELEAAILEESKVRGASEEMISHSTNSLQKMKLRDAKRKDEERTNASGAQISISRDKFDAWSCKGDDLDKLSKKKVVATVAQVEVVKASEHEAKM</sequence>
<feature type="compositionally biased region" description="Basic and acidic residues" evidence="4">
    <location>
        <begin position="1"/>
        <end position="22"/>
    </location>
</feature>
<feature type="region of interest" description="Disordered" evidence="4">
    <location>
        <begin position="1"/>
        <end position="23"/>
    </location>
</feature>
<protein>
    <recommendedName>
        <fullName evidence="7">WEB family protein</fullName>
    </recommendedName>
</protein>
<gene>
    <name evidence="5" type="ORF">C3L33_18239</name>
</gene>
<evidence type="ECO:0000256" key="3">
    <source>
        <dbReference type="SAM" id="Coils"/>
    </source>
</evidence>
<feature type="non-terminal residue" evidence="5">
    <location>
        <position position="1"/>
    </location>
</feature>
<dbReference type="PANTHER" id="PTHR32054:SF3">
    <property type="entry name" value="HEAVY CHAIN, PUTATIVE, EXPRESSED-RELATED"/>
    <property type="match status" value="1"/>
</dbReference>
<feature type="region of interest" description="Disordered" evidence="4">
    <location>
        <begin position="328"/>
        <end position="359"/>
    </location>
</feature>
<dbReference type="AlphaFoldDB" id="A0A6A4KQQ4"/>
<dbReference type="Proteomes" id="UP000428333">
    <property type="component" value="Linkage Group LG11"/>
</dbReference>
<keyword evidence="6" id="KW-1185">Reference proteome</keyword>
<evidence type="ECO:0000256" key="1">
    <source>
        <dbReference type="ARBA" id="ARBA00005485"/>
    </source>
</evidence>
<reference evidence="5 6" key="1">
    <citation type="journal article" date="2019" name="Genome Biol. Evol.">
        <title>The Rhododendron genome and chromosomal organization provide insight into shared whole-genome duplications across the heath family (Ericaceae).</title>
        <authorList>
            <person name="Soza V.L."/>
            <person name="Lindsley D."/>
            <person name="Waalkes A."/>
            <person name="Ramage E."/>
            <person name="Patwardhan R.P."/>
            <person name="Burton J.N."/>
            <person name="Adey A."/>
            <person name="Kumar A."/>
            <person name="Qiu R."/>
            <person name="Shendure J."/>
            <person name="Hall B."/>
        </authorList>
    </citation>
    <scope>NUCLEOTIDE SEQUENCE [LARGE SCALE GENOMIC DNA]</scope>
    <source>
        <strain evidence="5">RSF 1966-606</strain>
    </source>
</reference>
<comment type="caution">
    <text evidence="5">The sequence shown here is derived from an EMBL/GenBank/DDBJ whole genome shotgun (WGS) entry which is preliminary data.</text>
</comment>
<feature type="compositionally biased region" description="Basic and acidic residues" evidence="4">
    <location>
        <begin position="342"/>
        <end position="354"/>
    </location>
</feature>
<dbReference type="OrthoDB" id="1735947at2759"/>
<evidence type="ECO:0000313" key="5">
    <source>
        <dbReference type="EMBL" id="KAE9449863.1"/>
    </source>
</evidence>
<proteinExistence type="inferred from homology"/>
<evidence type="ECO:0008006" key="7">
    <source>
        <dbReference type="Google" id="ProtNLM"/>
    </source>
</evidence>
<evidence type="ECO:0000256" key="4">
    <source>
        <dbReference type="SAM" id="MobiDB-lite"/>
    </source>
</evidence>
<dbReference type="GO" id="GO:0005829">
    <property type="term" value="C:cytosol"/>
    <property type="evidence" value="ECO:0007669"/>
    <property type="project" value="TreeGrafter"/>
</dbReference>
<evidence type="ECO:0000256" key="2">
    <source>
        <dbReference type="ARBA" id="ARBA00023054"/>
    </source>
</evidence>
<organism evidence="5 6">
    <name type="scientific">Rhododendron williamsianum</name>
    <dbReference type="NCBI Taxonomy" id="262921"/>
    <lineage>
        <taxon>Eukaryota</taxon>
        <taxon>Viridiplantae</taxon>
        <taxon>Streptophyta</taxon>
        <taxon>Embryophyta</taxon>
        <taxon>Tracheophyta</taxon>
        <taxon>Spermatophyta</taxon>
        <taxon>Magnoliopsida</taxon>
        <taxon>eudicotyledons</taxon>
        <taxon>Gunneridae</taxon>
        <taxon>Pentapetalae</taxon>
        <taxon>asterids</taxon>
        <taxon>Ericales</taxon>
        <taxon>Ericaceae</taxon>
        <taxon>Ericoideae</taxon>
        <taxon>Rhodoreae</taxon>
        <taxon>Rhododendron</taxon>
    </lineage>
</organism>
<dbReference type="GO" id="GO:0009903">
    <property type="term" value="P:chloroplast avoidance movement"/>
    <property type="evidence" value="ECO:0007669"/>
    <property type="project" value="TreeGrafter"/>
</dbReference>
<feature type="non-terminal residue" evidence="5">
    <location>
        <position position="405"/>
    </location>
</feature>
<dbReference type="PANTHER" id="PTHR32054">
    <property type="entry name" value="HEAVY CHAIN, PUTATIVE, EXPRESSED-RELATED-RELATED"/>
    <property type="match status" value="1"/>
</dbReference>
<dbReference type="GO" id="GO:0009904">
    <property type="term" value="P:chloroplast accumulation movement"/>
    <property type="evidence" value="ECO:0007669"/>
    <property type="project" value="TreeGrafter"/>
</dbReference>
<accession>A0A6A4KQQ4</accession>
<feature type="coiled-coil region" evidence="3">
    <location>
        <begin position="72"/>
        <end position="124"/>
    </location>
</feature>
<name>A0A6A4KQQ4_9ERIC</name>
<dbReference type="EMBL" id="QEFC01003113">
    <property type="protein sequence ID" value="KAE9449863.1"/>
    <property type="molecule type" value="Genomic_DNA"/>
</dbReference>
<evidence type="ECO:0000313" key="6">
    <source>
        <dbReference type="Proteomes" id="UP000428333"/>
    </source>
</evidence>
<comment type="similarity">
    <text evidence="1">Belongs to the WEB family.</text>
</comment>